<feature type="domain" description="CYTH" evidence="1">
    <location>
        <begin position="2"/>
        <end position="182"/>
    </location>
</feature>
<gene>
    <name evidence="2" type="primary">cyaB</name>
    <name evidence="2" type="ORF">WMO29_10590</name>
</gene>
<dbReference type="PANTHER" id="PTHR21028:SF2">
    <property type="entry name" value="CYTH DOMAIN-CONTAINING PROTEIN"/>
    <property type="match status" value="1"/>
</dbReference>
<dbReference type="EMBL" id="JBBMFE010000009">
    <property type="protein sequence ID" value="MEQ2472931.1"/>
    <property type="molecule type" value="Genomic_DNA"/>
</dbReference>
<dbReference type="Proteomes" id="UP001438008">
    <property type="component" value="Unassembled WGS sequence"/>
</dbReference>
<dbReference type="Gene3D" id="2.40.320.10">
    <property type="entry name" value="Hypothetical Protein Pfu-838710-001"/>
    <property type="match status" value="1"/>
</dbReference>
<dbReference type="RefSeq" id="WP_349164753.1">
    <property type="nucleotide sequence ID" value="NZ_JBBMFE010000009.1"/>
</dbReference>
<proteinExistence type="predicted"/>
<accession>A0ABV1FIN6</accession>
<dbReference type="Pfam" id="PF01928">
    <property type="entry name" value="CYTH"/>
    <property type="match status" value="1"/>
</dbReference>
<dbReference type="CDD" id="cd07890">
    <property type="entry name" value="CYTH-like_AC_IV-like"/>
    <property type="match status" value="1"/>
</dbReference>
<evidence type="ECO:0000313" key="2">
    <source>
        <dbReference type="EMBL" id="MEQ2472931.1"/>
    </source>
</evidence>
<dbReference type="SMART" id="SM01118">
    <property type="entry name" value="CYTH"/>
    <property type="match status" value="1"/>
</dbReference>
<dbReference type="SUPFAM" id="SSF55154">
    <property type="entry name" value="CYTH-like phosphatases"/>
    <property type="match status" value="1"/>
</dbReference>
<keyword evidence="3" id="KW-1185">Reference proteome</keyword>
<comment type="caution">
    <text evidence="2">The sequence shown here is derived from an EMBL/GenBank/DDBJ whole genome shotgun (WGS) entry which is preliminary data.</text>
</comment>
<organism evidence="2 3">
    <name type="scientific">Laedolimicola intestinihominis</name>
    <dbReference type="NCBI Taxonomy" id="3133166"/>
    <lineage>
        <taxon>Bacteria</taxon>
        <taxon>Bacillati</taxon>
        <taxon>Bacillota</taxon>
        <taxon>Clostridia</taxon>
        <taxon>Lachnospirales</taxon>
        <taxon>Lachnospiraceae</taxon>
        <taxon>Laedolimicola</taxon>
    </lineage>
</organism>
<name>A0ABV1FIN6_9FIRM</name>
<dbReference type="PROSITE" id="PS51707">
    <property type="entry name" value="CYTH"/>
    <property type="match status" value="1"/>
</dbReference>
<reference evidence="2 3" key="1">
    <citation type="submission" date="2024-03" db="EMBL/GenBank/DDBJ databases">
        <title>Human intestinal bacterial collection.</title>
        <authorList>
            <person name="Pauvert C."/>
            <person name="Hitch T.C.A."/>
            <person name="Clavel T."/>
        </authorList>
    </citation>
    <scope>NUCLEOTIDE SEQUENCE [LARGE SCALE GENOMIC DNA]</scope>
    <source>
        <strain evidence="2 3">CLA-AA-H132</strain>
    </source>
</reference>
<dbReference type="InterPro" id="IPR008173">
    <property type="entry name" value="Adenylyl_cyclase_CyaB"/>
</dbReference>
<dbReference type="InterPro" id="IPR033469">
    <property type="entry name" value="CYTH-like_dom_sf"/>
</dbReference>
<dbReference type="PANTHER" id="PTHR21028">
    <property type="entry name" value="SI:CH211-156B7.4"/>
    <property type="match status" value="1"/>
</dbReference>
<dbReference type="NCBIfam" id="TIGR00318">
    <property type="entry name" value="cyaB"/>
    <property type="match status" value="1"/>
</dbReference>
<evidence type="ECO:0000313" key="3">
    <source>
        <dbReference type="Proteomes" id="UP001438008"/>
    </source>
</evidence>
<evidence type="ECO:0000259" key="1">
    <source>
        <dbReference type="PROSITE" id="PS51707"/>
    </source>
</evidence>
<sequence>MAIEVEIKLKIRDRQALAAKLTELGFRPGRLLRETDVYFRAKHHDFAERDEALRVRETEDLETGEKTAQLNFKGPKLDDASMTRREMETNVGDGGTVRAILEQIGFTPVIPVEKVRNYFHRGRLTACVDQVTGLGEFLELEILTESEEGRSAALTEIEEVLRQIGHSMEDTTRISYLSQLCSKLENEI</sequence>
<dbReference type="InterPro" id="IPR023577">
    <property type="entry name" value="CYTH_domain"/>
</dbReference>
<protein>
    <submittedName>
        <fullName evidence="2">Class IV adenylate cyclase</fullName>
    </submittedName>
</protein>